<dbReference type="PROSITE" id="PS51635">
    <property type="entry name" value="PNPLA"/>
    <property type="match status" value="1"/>
</dbReference>
<evidence type="ECO:0000259" key="5">
    <source>
        <dbReference type="PROSITE" id="PS51635"/>
    </source>
</evidence>
<dbReference type="EMBL" id="HBKN01009737">
    <property type="protein sequence ID" value="CAE2274389.1"/>
    <property type="molecule type" value="Transcribed_RNA"/>
</dbReference>
<evidence type="ECO:0000313" key="6">
    <source>
        <dbReference type="EMBL" id="CAE2274389.1"/>
    </source>
</evidence>
<proteinExistence type="predicted"/>
<name>A0A7S4JU56_GUITH</name>
<keyword evidence="1" id="KW-0378">Hydrolase</keyword>
<dbReference type="AlphaFoldDB" id="A0A7S4JU56"/>
<dbReference type="InterPro" id="IPR002641">
    <property type="entry name" value="PNPLA_dom"/>
</dbReference>
<evidence type="ECO:0000256" key="3">
    <source>
        <dbReference type="ARBA" id="ARBA00023098"/>
    </source>
</evidence>
<sequence>MNTNPELRSQISSSSELSEAECTQSKLHCYHTLQTARQYEDWLQAAELLDGLEGSHAWKADAKSSYYDHTLIRERLRQLQLLEANEDFESIVSWLRSGLQRNFVGIGNQSLYEYSHLGTKLLIEKHQRELIRMMYSVANARDDLISVEARLAFFTESRHALGKTSLLLSGGLRYGMYHFGVVKALYEHGLLPRIISGSSFGAVVTALVGISNIDELETMFLDLGESAMSQSPDFPPGSLYGKMRLLVQEESRWDSDGLERFLIHLLGDVTFHEAYERTGRIVNVVVPPESNFEKSRLLNYLTSPNVLLWSAVAASCFPLSRPGKCLVVKDPDGSCARSWGNSDPTRSNSRGDREQAHALSLNSDLSINRLQELFNVNFFIVSQTNFHAIPFIQRSQKQVKIDCKGAKKGLISRISSTVGYLVQSEVLHRCEQAISLGIAPKLLKQTIEQKYVGDVTIAPPVSLETFKGYWWTPTDSAMAESMLQGERQTWTNLSQIRDQCEVELVLDNCVRHLALLVHNNAKLTGSAWSPGGSFHKRLTHLDLNQFFFDTIASSPLPPRDFSQETFDEMTWNSRGDASQQRGRQEKAQDNLEGLGFDLPDSHQWLNENPTDIYRRRGKQVSSAPLLLLSPSSSLLRDFSAL</sequence>
<keyword evidence="2" id="KW-0442">Lipid degradation</keyword>
<feature type="domain" description="PNPLA" evidence="5">
    <location>
        <begin position="166"/>
        <end position="369"/>
    </location>
</feature>
<evidence type="ECO:0000256" key="2">
    <source>
        <dbReference type="ARBA" id="ARBA00022963"/>
    </source>
</evidence>
<dbReference type="PANTHER" id="PTHR14226">
    <property type="entry name" value="NEUROPATHY TARGET ESTERASE/SWISS CHEESE D.MELANOGASTER"/>
    <property type="match status" value="1"/>
</dbReference>
<evidence type="ECO:0000256" key="4">
    <source>
        <dbReference type="PROSITE-ProRule" id="PRU01161"/>
    </source>
</evidence>
<organism evidence="6">
    <name type="scientific">Guillardia theta</name>
    <name type="common">Cryptophyte</name>
    <name type="synonym">Cryptomonas phi</name>
    <dbReference type="NCBI Taxonomy" id="55529"/>
    <lineage>
        <taxon>Eukaryota</taxon>
        <taxon>Cryptophyceae</taxon>
        <taxon>Pyrenomonadales</taxon>
        <taxon>Geminigeraceae</taxon>
        <taxon>Guillardia</taxon>
    </lineage>
</organism>
<accession>A0A7S4JU56</accession>
<dbReference type="SUPFAM" id="SSF52151">
    <property type="entry name" value="FabD/lysophospholipase-like"/>
    <property type="match status" value="1"/>
</dbReference>
<dbReference type="GO" id="GO:0004806">
    <property type="term" value="F:triacylglycerol lipase activity"/>
    <property type="evidence" value="ECO:0007669"/>
    <property type="project" value="InterPro"/>
</dbReference>
<feature type="short sequence motif" description="GXSXG" evidence="4">
    <location>
        <begin position="197"/>
        <end position="201"/>
    </location>
</feature>
<dbReference type="GO" id="GO:0016042">
    <property type="term" value="P:lipid catabolic process"/>
    <property type="evidence" value="ECO:0007669"/>
    <property type="project" value="UniProtKB-KW"/>
</dbReference>
<evidence type="ECO:0000256" key="1">
    <source>
        <dbReference type="ARBA" id="ARBA00022801"/>
    </source>
</evidence>
<comment type="caution">
    <text evidence="4">Lacks conserved residue(s) required for the propagation of feature annotation.</text>
</comment>
<dbReference type="PANTHER" id="PTHR14226:SF10">
    <property type="entry name" value="TRIACYLGLYCEROL LIPASE 4-RELATED"/>
    <property type="match status" value="1"/>
</dbReference>
<dbReference type="InterPro" id="IPR016035">
    <property type="entry name" value="Acyl_Trfase/lysoPLipase"/>
</dbReference>
<dbReference type="InterPro" id="IPR050301">
    <property type="entry name" value="NTE"/>
</dbReference>
<keyword evidence="3" id="KW-0443">Lipid metabolism</keyword>
<dbReference type="Pfam" id="PF01734">
    <property type="entry name" value="Patatin"/>
    <property type="match status" value="1"/>
</dbReference>
<reference evidence="6" key="1">
    <citation type="submission" date="2021-01" db="EMBL/GenBank/DDBJ databases">
        <authorList>
            <person name="Corre E."/>
            <person name="Pelletier E."/>
            <person name="Niang G."/>
            <person name="Scheremetjew M."/>
            <person name="Finn R."/>
            <person name="Kale V."/>
            <person name="Holt S."/>
            <person name="Cochrane G."/>
            <person name="Meng A."/>
            <person name="Brown T."/>
            <person name="Cohen L."/>
        </authorList>
    </citation>
    <scope>NUCLEOTIDE SEQUENCE</scope>
    <source>
        <strain evidence="6">CCMP 2712</strain>
    </source>
</reference>
<gene>
    <name evidence="6" type="ORF">GTHE00462_LOCUS7667</name>
</gene>
<protein>
    <recommendedName>
        <fullName evidence="5">PNPLA domain-containing protein</fullName>
    </recommendedName>
</protein>
<dbReference type="InterPro" id="IPR021771">
    <property type="entry name" value="Triacylglycerol_lipase_N"/>
</dbReference>
<dbReference type="Gene3D" id="3.40.1090.10">
    <property type="entry name" value="Cytosolic phospholipase A2 catalytic domain"/>
    <property type="match status" value="1"/>
</dbReference>
<dbReference type="Pfam" id="PF11815">
    <property type="entry name" value="DUF3336"/>
    <property type="match status" value="1"/>
</dbReference>